<sequence length="163" mass="17735">MRSMVEDAARNAVIGQVALIFSGLVGGFLGFLITLFGLGVYAFGMSGFAEIFGDDRIFRFVVLAIVTSFLAMLILVIGAPRASLVILALAYLFEVLANYYLYRASGVPAIILGYGLMLLGLPLLVVYVGLLLIVAGRIMVIYGYYSIPERYRTMRRAREMGGG</sequence>
<dbReference type="KEGG" id="tce:A3L02_07010"/>
<evidence type="ECO:0000313" key="3">
    <source>
        <dbReference type="Proteomes" id="UP000197156"/>
    </source>
</evidence>
<dbReference type="GeneID" id="33324496"/>
<keyword evidence="1" id="KW-1133">Transmembrane helix</keyword>
<dbReference type="Proteomes" id="UP000197156">
    <property type="component" value="Chromosome"/>
</dbReference>
<gene>
    <name evidence="2" type="ORF">A3L02_07010</name>
</gene>
<proteinExistence type="predicted"/>
<dbReference type="RefSeq" id="WP_088863259.1">
    <property type="nucleotide sequence ID" value="NZ_CP014854.1"/>
</dbReference>
<dbReference type="EMBL" id="CP014854">
    <property type="protein sequence ID" value="ASI99325.1"/>
    <property type="molecule type" value="Genomic_DNA"/>
</dbReference>
<feature type="transmembrane region" description="Helical" evidence="1">
    <location>
        <begin position="12"/>
        <end position="45"/>
    </location>
</feature>
<name>A0A218P325_THECE</name>
<evidence type="ECO:0000256" key="1">
    <source>
        <dbReference type="SAM" id="Phobius"/>
    </source>
</evidence>
<evidence type="ECO:0000313" key="2">
    <source>
        <dbReference type="EMBL" id="ASI99325.1"/>
    </source>
</evidence>
<protein>
    <submittedName>
        <fullName evidence="2">Uncharacterized protein</fullName>
    </submittedName>
</protein>
<feature type="transmembrane region" description="Helical" evidence="1">
    <location>
        <begin position="57"/>
        <end position="77"/>
    </location>
</feature>
<accession>A0A218P325</accession>
<dbReference type="OrthoDB" id="102551at2157"/>
<reference evidence="2 3" key="1">
    <citation type="submission" date="2016-03" db="EMBL/GenBank/DDBJ databases">
        <title>Complete genome sequence of Thermococcus celer.</title>
        <authorList>
            <person name="Oger P.M."/>
        </authorList>
    </citation>
    <scope>NUCLEOTIDE SEQUENCE [LARGE SCALE GENOMIC DNA]</scope>
    <source>
        <strain evidence="2 3">Vu 13</strain>
    </source>
</reference>
<organism evidence="2 3">
    <name type="scientific">Thermococcus celer Vu 13 = JCM 8558</name>
    <dbReference type="NCBI Taxonomy" id="1293037"/>
    <lineage>
        <taxon>Archaea</taxon>
        <taxon>Methanobacteriati</taxon>
        <taxon>Methanobacteriota</taxon>
        <taxon>Thermococci</taxon>
        <taxon>Thermococcales</taxon>
        <taxon>Thermococcaceae</taxon>
        <taxon>Thermococcus</taxon>
    </lineage>
</organism>
<keyword evidence="1" id="KW-0812">Transmembrane</keyword>
<keyword evidence="3" id="KW-1185">Reference proteome</keyword>
<dbReference type="AlphaFoldDB" id="A0A218P325"/>
<keyword evidence="1" id="KW-0472">Membrane</keyword>
<feature type="transmembrane region" description="Helical" evidence="1">
    <location>
        <begin position="114"/>
        <end position="145"/>
    </location>
</feature>